<dbReference type="PROSITE" id="PS01186">
    <property type="entry name" value="EGF_2"/>
    <property type="match status" value="1"/>
</dbReference>
<protein>
    <recommendedName>
        <fullName evidence="6">EGF-like domain-containing protein</fullName>
    </recommendedName>
</protein>
<dbReference type="EMBL" id="JAODUO010003947">
    <property type="protein sequence ID" value="KAK2145386.1"/>
    <property type="molecule type" value="Genomic_DNA"/>
</dbReference>
<keyword evidence="5" id="KW-0812">Transmembrane</keyword>
<evidence type="ECO:0000256" key="2">
    <source>
        <dbReference type="ARBA" id="ARBA00022737"/>
    </source>
</evidence>
<dbReference type="Proteomes" id="UP001209878">
    <property type="component" value="Unassembled WGS sequence"/>
</dbReference>
<dbReference type="InterPro" id="IPR000742">
    <property type="entry name" value="EGF"/>
</dbReference>
<keyword evidence="5" id="KW-0472">Membrane</keyword>
<dbReference type="InterPro" id="IPR001881">
    <property type="entry name" value="EGF-like_Ca-bd_dom"/>
</dbReference>
<dbReference type="AlphaFoldDB" id="A0AAD9J3K7"/>
<dbReference type="SMART" id="SM00179">
    <property type="entry name" value="EGF_CA"/>
    <property type="match status" value="1"/>
</dbReference>
<dbReference type="PROSITE" id="PS00010">
    <property type="entry name" value="ASX_HYDROXYL"/>
    <property type="match status" value="1"/>
</dbReference>
<dbReference type="PANTHER" id="PTHR24049">
    <property type="entry name" value="CRUMBS FAMILY MEMBER"/>
    <property type="match status" value="1"/>
</dbReference>
<dbReference type="SMART" id="SM00181">
    <property type="entry name" value="EGF"/>
    <property type="match status" value="2"/>
</dbReference>
<keyword evidence="1 4" id="KW-0245">EGF-like domain</keyword>
<dbReference type="CDD" id="cd00054">
    <property type="entry name" value="EGF_CA"/>
    <property type="match status" value="2"/>
</dbReference>
<dbReference type="InterPro" id="IPR051022">
    <property type="entry name" value="Notch_Cell-Fate_Det"/>
</dbReference>
<dbReference type="Gene3D" id="2.10.25.10">
    <property type="entry name" value="Laminin"/>
    <property type="match status" value="2"/>
</dbReference>
<gene>
    <name evidence="7" type="ORF">NP493_3957g00000</name>
</gene>
<feature type="disulfide bond" evidence="4">
    <location>
        <begin position="146"/>
        <end position="155"/>
    </location>
</feature>
<dbReference type="PROSITE" id="PS00022">
    <property type="entry name" value="EGF_1"/>
    <property type="match status" value="1"/>
</dbReference>
<dbReference type="PROSITE" id="PS01187">
    <property type="entry name" value="EGF_CA"/>
    <property type="match status" value="1"/>
</dbReference>
<evidence type="ECO:0000256" key="5">
    <source>
        <dbReference type="SAM" id="Phobius"/>
    </source>
</evidence>
<sequence length="237" mass="26342">MLTYELPKHGNLMVYTPVTDVSVIDQDCSQMWSTRQSLWDHVIDDISHNVSLQTVSLPNPCDTQLVGRHLTWAVTLLRYTPFEGYIGQDTMKIVATDGQVHNLVTINLHILRNPCTNNGICKGPETDPECTSTVRSRGFAGYDCECPRGYLGRYCETDINECDSSPCPANYTCINGDGHYECECHTDWPCYVAPSTVQPVALSSESTLQPWHIALITIAACLLLVIITAAVFALKKR</sequence>
<name>A0AAD9J3K7_RIDPI</name>
<evidence type="ECO:0000256" key="1">
    <source>
        <dbReference type="ARBA" id="ARBA00022536"/>
    </source>
</evidence>
<dbReference type="InterPro" id="IPR018097">
    <property type="entry name" value="EGF_Ca-bd_CS"/>
</dbReference>
<dbReference type="SUPFAM" id="SSF57196">
    <property type="entry name" value="EGF/Laminin"/>
    <property type="match status" value="2"/>
</dbReference>
<keyword evidence="8" id="KW-1185">Reference proteome</keyword>
<comment type="caution">
    <text evidence="4">Lacks conserved residue(s) required for the propagation of feature annotation.</text>
</comment>
<evidence type="ECO:0000313" key="8">
    <source>
        <dbReference type="Proteomes" id="UP001209878"/>
    </source>
</evidence>
<dbReference type="InterPro" id="IPR000152">
    <property type="entry name" value="EGF-type_Asp/Asn_hydroxyl_site"/>
</dbReference>
<accession>A0AAD9J3K7</accession>
<comment type="caution">
    <text evidence="7">The sequence shown here is derived from an EMBL/GenBank/DDBJ whole genome shotgun (WGS) entry which is preliminary data.</text>
</comment>
<keyword evidence="5" id="KW-1133">Transmembrane helix</keyword>
<feature type="domain" description="EGF-like" evidence="6">
    <location>
        <begin position="111"/>
        <end position="156"/>
    </location>
</feature>
<evidence type="ECO:0000256" key="3">
    <source>
        <dbReference type="ARBA" id="ARBA00023157"/>
    </source>
</evidence>
<dbReference type="PROSITE" id="PS50026">
    <property type="entry name" value="EGF_3"/>
    <property type="match status" value="1"/>
</dbReference>
<dbReference type="GO" id="GO:0005509">
    <property type="term" value="F:calcium ion binding"/>
    <property type="evidence" value="ECO:0007669"/>
    <property type="project" value="InterPro"/>
</dbReference>
<dbReference type="FunFam" id="2.10.25.10:FF:001123">
    <property type="entry name" value="Uncharacterized protein"/>
    <property type="match status" value="1"/>
</dbReference>
<proteinExistence type="predicted"/>
<evidence type="ECO:0000259" key="6">
    <source>
        <dbReference type="PROSITE" id="PS50026"/>
    </source>
</evidence>
<reference evidence="7" key="1">
    <citation type="journal article" date="2023" name="Mol. Biol. Evol.">
        <title>Third-Generation Sequencing Reveals the Adaptive Role of the Epigenome in Three Deep-Sea Polychaetes.</title>
        <authorList>
            <person name="Perez M."/>
            <person name="Aroh O."/>
            <person name="Sun Y."/>
            <person name="Lan Y."/>
            <person name="Juniper S.K."/>
            <person name="Young C.R."/>
            <person name="Angers B."/>
            <person name="Qian P.Y."/>
        </authorList>
    </citation>
    <scope>NUCLEOTIDE SEQUENCE</scope>
    <source>
        <strain evidence="7">R07B-5</strain>
    </source>
</reference>
<evidence type="ECO:0000313" key="7">
    <source>
        <dbReference type="EMBL" id="KAK2145386.1"/>
    </source>
</evidence>
<keyword evidence="3 4" id="KW-1015">Disulfide bond</keyword>
<feature type="transmembrane region" description="Helical" evidence="5">
    <location>
        <begin position="211"/>
        <end position="234"/>
    </location>
</feature>
<evidence type="ECO:0000256" key="4">
    <source>
        <dbReference type="PROSITE-ProRule" id="PRU00076"/>
    </source>
</evidence>
<keyword evidence="2" id="KW-0677">Repeat</keyword>
<organism evidence="7 8">
    <name type="scientific">Ridgeia piscesae</name>
    <name type="common">Tubeworm</name>
    <dbReference type="NCBI Taxonomy" id="27915"/>
    <lineage>
        <taxon>Eukaryota</taxon>
        <taxon>Metazoa</taxon>
        <taxon>Spiralia</taxon>
        <taxon>Lophotrochozoa</taxon>
        <taxon>Annelida</taxon>
        <taxon>Polychaeta</taxon>
        <taxon>Sedentaria</taxon>
        <taxon>Canalipalpata</taxon>
        <taxon>Sabellida</taxon>
        <taxon>Siboglinidae</taxon>
        <taxon>Ridgeia</taxon>
    </lineage>
</organism>